<evidence type="ECO:0000256" key="2">
    <source>
        <dbReference type="ARBA" id="ARBA00022722"/>
    </source>
</evidence>
<keyword evidence="4 7" id="KW-0378">Hydrolase</keyword>
<accession>A0ABT6ZK82</accession>
<evidence type="ECO:0000256" key="5">
    <source>
        <dbReference type="ARBA" id="ARBA00022884"/>
    </source>
</evidence>
<keyword evidence="8" id="KW-1185">Reference proteome</keyword>
<dbReference type="RefSeq" id="WP_283713969.1">
    <property type="nucleotide sequence ID" value="NZ_JASJEW010000008.1"/>
</dbReference>
<keyword evidence="1" id="KW-0819">tRNA processing</keyword>
<evidence type="ECO:0000313" key="8">
    <source>
        <dbReference type="Proteomes" id="UP001431693"/>
    </source>
</evidence>
<protein>
    <recommendedName>
        <fullName evidence="6">Ribonuclease P protein component</fullName>
        <ecNumber evidence="6">3.1.26.5</ecNumber>
    </recommendedName>
</protein>
<gene>
    <name evidence="7" type="primary">rnpA</name>
    <name evidence="7" type="ORF">QJ043_03870</name>
</gene>
<dbReference type="Gene3D" id="3.30.230.10">
    <property type="match status" value="1"/>
</dbReference>
<dbReference type="InterPro" id="IPR014721">
    <property type="entry name" value="Ribsml_uS5_D2-typ_fold_subgr"/>
</dbReference>
<dbReference type="PANTHER" id="PTHR33992:SF1">
    <property type="entry name" value="RIBONUCLEASE P PROTEIN COMPONENT"/>
    <property type="match status" value="1"/>
</dbReference>
<keyword evidence="2" id="KW-0540">Nuclease</keyword>
<dbReference type="EC" id="3.1.26.5" evidence="6"/>
<dbReference type="InterPro" id="IPR000100">
    <property type="entry name" value="RNase_P"/>
</dbReference>
<reference evidence="7" key="1">
    <citation type="submission" date="2023-05" db="EMBL/GenBank/DDBJ databases">
        <title>[olsenella] sp. nov., isolated from a pig farm feces dump.</title>
        <authorList>
            <person name="Chang Y.-H."/>
        </authorList>
    </citation>
    <scope>NUCLEOTIDE SEQUENCE</scope>
    <source>
        <strain evidence="7">YH-ols2217</strain>
    </source>
</reference>
<evidence type="ECO:0000256" key="1">
    <source>
        <dbReference type="ARBA" id="ARBA00022694"/>
    </source>
</evidence>
<name>A0ABT6ZK82_9ACTN</name>
<dbReference type="Proteomes" id="UP001431693">
    <property type="component" value="Unassembled WGS sequence"/>
</dbReference>
<proteinExistence type="predicted"/>
<dbReference type="EMBL" id="JASJEX010000002">
    <property type="protein sequence ID" value="MDJ1129219.1"/>
    <property type="molecule type" value="Genomic_DNA"/>
</dbReference>
<comment type="caution">
    <text evidence="7">The sequence shown here is derived from an EMBL/GenBank/DDBJ whole genome shotgun (WGS) entry which is preliminary data.</text>
</comment>
<keyword evidence="5" id="KW-0694">RNA-binding</keyword>
<evidence type="ECO:0000256" key="4">
    <source>
        <dbReference type="ARBA" id="ARBA00022801"/>
    </source>
</evidence>
<dbReference type="NCBIfam" id="TIGR00188">
    <property type="entry name" value="rnpA"/>
    <property type="match status" value="1"/>
</dbReference>
<evidence type="ECO:0000313" key="7">
    <source>
        <dbReference type="EMBL" id="MDJ1129219.1"/>
    </source>
</evidence>
<dbReference type="InterPro" id="IPR020568">
    <property type="entry name" value="Ribosomal_Su5_D2-typ_SF"/>
</dbReference>
<organism evidence="7 8">
    <name type="scientific">Kribbibacterium absianum</name>
    <dbReference type="NCBI Taxonomy" id="3044210"/>
    <lineage>
        <taxon>Bacteria</taxon>
        <taxon>Bacillati</taxon>
        <taxon>Actinomycetota</taxon>
        <taxon>Coriobacteriia</taxon>
        <taxon>Coriobacteriales</taxon>
        <taxon>Kribbibacteriaceae</taxon>
        <taxon>Kribbibacterium</taxon>
    </lineage>
</organism>
<dbReference type="SUPFAM" id="SSF54211">
    <property type="entry name" value="Ribosomal protein S5 domain 2-like"/>
    <property type="match status" value="1"/>
</dbReference>
<evidence type="ECO:0000256" key="3">
    <source>
        <dbReference type="ARBA" id="ARBA00022759"/>
    </source>
</evidence>
<keyword evidence="3" id="KW-0255">Endonuclease</keyword>
<dbReference type="GO" id="GO:0004526">
    <property type="term" value="F:ribonuclease P activity"/>
    <property type="evidence" value="ECO:0007669"/>
    <property type="project" value="UniProtKB-EC"/>
</dbReference>
<dbReference type="Pfam" id="PF00825">
    <property type="entry name" value="Ribonuclease_P"/>
    <property type="match status" value="1"/>
</dbReference>
<dbReference type="PANTHER" id="PTHR33992">
    <property type="entry name" value="RIBONUCLEASE P PROTEIN COMPONENT"/>
    <property type="match status" value="1"/>
</dbReference>
<sequence>MRTIKSAKVFEKVFKRGRRVSTPRVRVTVMECSDEGGSGRVAFIAAKRLGNAVTRNRCKRLLRAAAHECGLPLSGQAMLLFATPKTFDASSHEVARDLERALVKAGLRS</sequence>
<evidence type="ECO:0000256" key="6">
    <source>
        <dbReference type="NCBIfam" id="TIGR00188"/>
    </source>
</evidence>